<dbReference type="HOGENOM" id="CLU_3230332_0_0_9"/>
<organism evidence="1 2">
    <name type="scientific">Blautia hansenii DSM 20583</name>
    <dbReference type="NCBI Taxonomy" id="537007"/>
    <lineage>
        <taxon>Bacteria</taxon>
        <taxon>Bacillati</taxon>
        <taxon>Bacillota</taxon>
        <taxon>Clostridia</taxon>
        <taxon>Lachnospirales</taxon>
        <taxon>Lachnospiraceae</taxon>
        <taxon>Blautia</taxon>
    </lineage>
</organism>
<name>C9L4X9_BLAHA</name>
<evidence type="ECO:0000313" key="1">
    <source>
        <dbReference type="EMBL" id="EEX22812.1"/>
    </source>
</evidence>
<reference evidence="1" key="1">
    <citation type="submission" date="2009-09" db="EMBL/GenBank/DDBJ databases">
        <authorList>
            <person name="Weinstock G."/>
            <person name="Sodergren E."/>
            <person name="Clifton S."/>
            <person name="Fulton L."/>
            <person name="Fulton B."/>
            <person name="Courtney L."/>
            <person name="Fronick C."/>
            <person name="Harrison M."/>
            <person name="Strong C."/>
            <person name="Farmer C."/>
            <person name="Delahaunty K."/>
            <person name="Markovic C."/>
            <person name="Hall O."/>
            <person name="Minx P."/>
            <person name="Tomlinson C."/>
            <person name="Mitreva M."/>
            <person name="Nelson J."/>
            <person name="Hou S."/>
            <person name="Wollam A."/>
            <person name="Pepin K.H."/>
            <person name="Johnson M."/>
            <person name="Bhonagiri V."/>
            <person name="Nash W.E."/>
            <person name="Warren W."/>
            <person name="Chinwalla A."/>
            <person name="Mardis E.R."/>
            <person name="Wilson R.K."/>
        </authorList>
    </citation>
    <scope>NUCLEOTIDE SEQUENCE [LARGE SCALE GENOMIC DNA]</scope>
    <source>
        <strain evidence="1">DSM 20583</strain>
    </source>
</reference>
<dbReference type="EMBL" id="ABYU02000010">
    <property type="protein sequence ID" value="EEX22812.1"/>
    <property type="molecule type" value="Genomic_DNA"/>
</dbReference>
<accession>C9L4X9</accession>
<dbReference type="AlphaFoldDB" id="C9L4X9"/>
<sequence length="43" mass="5069">MQNKNKECILAYALTKCSLSQQKAAFKGKRLHTYLLLFFEEIF</sequence>
<proteinExistence type="predicted"/>
<keyword evidence="2" id="KW-1185">Reference proteome</keyword>
<gene>
    <name evidence="1" type="ORF">BLAHAN_04428</name>
</gene>
<protein>
    <submittedName>
        <fullName evidence="1">Uncharacterized protein</fullName>
    </submittedName>
</protein>
<evidence type="ECO:0000313" key="2">
    <source>
        <dbReference type="Proteomes" id="UP000003755"/>
    </source>
</evidence>
<comment type="caution">
    <text evidence="1">The sequence shown here is derived from an EMBL/GenBank/DDBJ whole genome shotgun (WGS) entry which is preliminary data.</text>
</comment>
<dbReference type="Proteomes" id="UP000003755">
    <property type="component" value="Unassembled WGS sequence"/>
</dbReference>